<feature type="region of interest" description="Disordered" evidence="2">
    <location>
        <begin position="103"/>
        <end position="134"/>
    </location>
</feature>
<feature type="region of interest" description="Disordered" evidence="2">
    <location>
        <begin position="1"/>
        <end position="90"/>
    </location>
</feature>
<feature type="compositionally biased region" description="Polar residues" evidence="2">
    <location>
        <begin position="427"/>
        <end position="446"/>
    </location>
</feature>
<evidence type="ECO:0000256" key="1">
    <source>
        <dbReference type="SAM" id="Coils"/>
    </source>
</evidence>
<keyword evidence="4" id="KW-1185">Reference proteome</keyword>
<feature type="region of interest" description="Disordered" evidence="2">
    <location>
        <begin position="198"/>
        <end position="317"/>
    </location>
</feature>
<name>A0A9P9BUJ2_9PEZI</name>
<evidence type="ECO:0000313" key="4">
    <source>
        <dbReference type="Proteomes" id="UP000756346"/>
    </source>
</evidence>
<feature type="coiled-coil region" evidence="1">
    <location>
        <begin position="138"/>
        <end position="165"/>
    </location>
</feature>
<feature type="region of interest" description="Disordered" evidence="2">
    <location>
        <begin position="511"/>
        <end position="584"/>
    </location>
</feature>
<sequence length="740" mass="79745">MATPHRRSARIASASLNRSTASPAPRLGSVFEADEATMDKPAAQSLDAIMSSPAPHQPSTPAAATPVKLAPSEMHPSRYQPTTAPPSSGLKLGFVDIEKRQGIAATHATPSKSRVPSSDFTFRTPRPGYDGELGPEARRMMEALREEAAAIKAKLKEERDEERAKGNDGRVIARAKGKAGRFSEVHMAEFKKMDSIANHPSAFRADPSRITPIKPAMKRSQAAANLDEPESAKQKISAQRSIRKVPSKQMDEPESPTKRVRQRIEDDASSLRPVSRDGSNIPRPKSSGMDSPRGAAPRNQTLPHLTTPTRSTLARLQACKTPTITLVKSPSKTELSAKPGEKTLARSPSKSSLASVSKASTKPETGSLVRTPSKSSITGILKAPNKTGLSFMKSAATSKLPAAANPPTYIQTPGRFDKMKSILKRTVSGSSKPPKTGMTYSATSPSKIHGRQHFVDRPLQPVPLATPKAKFAISVASERRVNFTPDTKGAAVDQNSPSPIKSALPRAAPIAQPAFTRTSPVKSEARQLFKPQKEKADEEVSYPDLSAYEVPEEQDVSAGSPSTKRQILSPLPPSVPGTFTFRSDHTIQFDTPPVQGFGGSVGQSSVRQVVRESSFMPTARMPGAFPRSLGMSVNKENTDPKVQKMPLPPVAHGLSNKKRHRADSEEDEEIDEGVQRGAKKLRKTPKVEGHAIVAPRMISSPSPAKSLVKKQAVTPASQQKKKAGMSLSRLHMLAQPKMRK</sequence>
<proteinExistence type="predicted"/>
<dbReference type="Proteomes" id="UP000756346">
    <property type="component" value="Unassembled WGS sequence"/>
</dbReference>
<evidence type="ECO:0000256" key="2">
    <source>
        <dbReference type="SAM" id="MobiDB-lite"/>
    </source>
</evidence>
<keyword evidence="1" id="KW-0175">Coiled coil</keyword>
<gene>
    <name evidence="3" type="ORF">B0I36DRAFT_381262</name>
</gene>
<dbReference type="GeneID" id="70190393"/>
<feature type="compositionally biased region" description="Polar residues" evidence="2">
    <location>
        <begin position="368"/>
        <end position="378"/>
    </location>
</feature>
<feature type="region of interest" description="Disordered" evidence="2">
    <location>
        <begin position="425"/>
        <end position="448"/>
    </location>
</feature>
<feature type="region of interest" description="Disordered" evidence="2">
    <location>
        <begin position="329"/>
        <end position="380"/>
    </location>
</feature>
<dbReference type="EMBL" id="JAGTJQ010000002">
    <property type="protein sequence ID" value="KAH7038202.1"/>
    <property type="molecule type" value="Genomic_DNA"/>
</dbReference>
<accession>A0A9P9BUJ2</accession>
<dbReference type="RefSeq" id="XP_046017323.1">
    <property type="nucleotide sequence ID" value="XM_046160847.1"/>
</dbReference>
<protein>
    <recommendedName>
        <fullName evidence="5">Erythromycin esterase</fullName>
    </recommendedName>
</protein>
<feature type="compositionally biased region" description="Polar residues" evidence="2">
    <location>
        <begin position="108"/>
        <end position="121"/>
    </location>
</feature>
<dbReference type="OrthoDB" id="5204833at2759"/>
<dbReference type="AlphaFoldDB" id="A0A9P9BUJ2"/>
<organism evidence="3 4">
    <name type="scientific">Microdochium trichocladiopsis</name>
    <dbReference type="NCBI Taxonomy" id="1682393"/>
    <lineage>
        <taxon>Eukaryota</taxon>
        <taxon>Fungi</taxon>
        <taxon>Dikarya</taxon>
        <taxon>Ascomycota</taxon>
        <taxon>Pezizomycotina</taxon>
        <taxon>Sordariomycetes</taxon>
        <taxon>Xylariomycetidae</taxon>
        <taxon>Xylariales</taxon>
        <taxon>Microdochiaceae</taxon>
        <taxon>Microdochium</taxon>
    </lineage>
</organism>
<reference evidence="3" key="1">
    <citation type="journal article" date="2021" name="Nat. Commun.">
        <title>Genetic determinants of endophytism in the Arabidopsis root mycobiome.</title>
        <authorList>
            <person name="Mesny F."/>
            <person name="Miyauchi S."/>
            <person name="Thiergart T."/>
            <person name="Pickel B."/>
            <person name="Atanasova L."/>
            <person name="Karlsson M."/>
            <person name="Huettel B."/>
            <person name="Barry K.W."/>
            <person name="Haridas S."/>
            <person name="Chen C."/>
            <person name="Bauer D."/>
            <person name="Andreopoulos W."/>
            <person name="Pangilinan J."/>
            <person name="LaButti K."/>
            <person name="Riley R."/>
            <person name="Lipzen A."/>
            <person name="Clum A."/>
            <person name="Drula E."/>
            <person name="Henrissat B."/>
            <person name="Kohler A."/>
            <person name="Grigoriev I.V."/>
            <person name="Martin F.M."/>
            <person name="Hacquard S."/>
        </authorList>
    </citation>
    <scope>NUCLEOTIDE SEQUENCE</scope>
    <source>
        <strain evidence="3">MPI-CAGE-CH-0230</strain>
    </source>
</reference>
<feature type="region of interest" description="Disordered" evidence="2">
    <location>
        <begin position="618"/>
        <end position="740"/>
    </location>
</feature>
<feature type="compositionally biased region" description="Polar residues" evidence="2">
    <location>
        <begin position="298"/>
        <end position="317"/>
    </location>
</feature>
<feature type="compositionally biased region" description="Low complexity" evidence="2">
    <location>
        <begin position="345"/>
        <end position="362"/>
    </location>
</feature>
<evidence type="ECO:0008006" key="5">
    <source>
        <dbReference type="Google" id="ProtNLM"/>
    </source>
</evidence>
<feature type="compositionally biased region" description="Basic and acidic residues" evidence="2">
    <location>
        <begin position="523"/>
        <end position="538"/>
    </location>
</feature>
<comment type="caution">
    <text evidence="3">The sequence shown here is derived from an EMBL/GenBank/DDBJ whole genome shotgun (WGS) entry which is preliminary data.</text>
</comment>
<evidence type="ECO:0000313" key="3">
    <source>
        <dbReference type="EMBL" id="KAH7038202.1"/>
    </source>
</evidence>
<feature type="compositionally biased region" description="Basic and acidic residues" evidence="2">
    <location>
        <begin position="249"/>
        <end position="266"/>
    </location>
</feature>
<feature type="compositionally biased region" description="Polar residues" evidence="2">
    <location>
        <begin position="557"/>
        <end position="566"/>
    </location>
</feature>